<feature type="domain" description="RNHCP" evidence="1">
    <location>
        <begin position="8"/>
        <end position="91"/>
    </location>
</feature>
<evidence type="ECO:0000313" key="3">
    <source>
        <dbReference type="Proteomes" id="UP000033860"/>
    </source>
</evidence>
<sequence length="102" mass="11230">MAFVKVTENFTCAHCGQKVRGSGYTNHCPNCLYSKHVDELTPGDRAADCGGLMPPIGLQIKSGKPIIFHQCDKCSKITRNKTAPNDNQEELTKLSQVPLKRV</sequence>
<name>A0A0G1U4H1_9BACT</name>
<comment type="caution">
    <text evidence="2">The sequence shown here is derived from an EMBL/GenBank/DDBJ whole genome shotgun (WGS) entry which is preliminary data.</text>
</comment>
<protein>
    <recommendedName>
        <fullName evidence="1">RNHCP domain-containing protein</fullName>
    </recommendedName>
</protein>
<dbReference type="PATRIC" id="fig|1618371.3.peg.699"/>
<reference evidence="2 3" key="1">
    <citation type="journal article" date="2015" name="Nature">
        <title>rRNA introns, odd ribosomes, and small enigmatic genomes across a large radiation of phyla.</title>
        <authorList>
            <person name="Brown C.T."/>
            <person name="Hug L.A."/>
            <person name="Thomas B.C."/>
            <person name="Sharon I."/>
            <person name="Castelle C.J."/>
            <person name="Singh A."/>
            <person name="Wilkins M.J."/>
            <person name="Williams K.H."/>
            <person name="Banfield J.F."/>
        </authorList>
    </citation>
    <scope>NUCLEOTIDE SEQUENCE [LARGE SCALE GENOMIC DNA]</scope>
</reference>
<accession>A0A0G1U4H1</accession>
<proteinExistence type="predicted"/>
<dbReference type="InterPro" id="IPR024439">
    <property type="entry name" value="RNHCP"/>
</dbReference>
<dbReference type="AlphaFoldDB" id="A0A0G1U4H1"/>
<organism evidence="2 3">
    <name type="scientific">Candidatus Beckwithbacteria bacterium GW2011_GWB1_47_15</name>
    <dbReference type="NCBI Taxonomy" id="1618371"/>
    <lineage>
        <taxon>Bacteria</taxon>
        <taxon>Candidatus Beckwithiibacteriota</taxon>
    </lineage>
</organism>
<dbReference type="Pfam" id="PF12647">
    <property type="entry name" value="RNHCP"/>
    <property type="match status" value="1"/>
</dbReference>
<dbReference type="EMBL" id="LCNT01000004">
    <property type="protein sequence ID" value="KKU61193.1"/>
    <property type="molecule type" value="Genomic_DNA"/>
</dbReference>
<dbReference type="Proteomes" id="UP000033860">
    <property type="component" value="Unassembled WGS sequence"/>
</dbReference>
<evidence type="ECO:0000259" key="1">
    <source>
        <dbReference type="Pfam" id="PF12647"/>
    </source>
</evidence>
<gene>
    <name evidence="2" type="ORF">UX85_C0004G0115</name>
</gene>
<evidence type="ECO:0000313" key="2">
    <source>
        <dbReference type="EMBL" id="KKU61193.1"/>
    </source>
</evidence>